<reference evidence="1 2" key="1">
    <citation type="submission" date="2022-06" db="EMBL/GenBank/DDBJ databases">
        <authorList>
            <person name="Xuan X."/>
        </authorList>
    </citation>
    <scope>NUCLEOTIDE SEQUENCE [LARGE SCALE GENOMIC DNA]</scope>
    <source>
        <strain evidence="1 2">2V75</strain>
    </source>
</reference>
<name>A0ABT1B306_9FLAO</name>
<evidence type="ECO:0000313" key="1">
    <source>
        <dbReference type="EMBL" id="MCO5725803.1"/>
    </source>
</evidence>
<dbReference type="EMBL" id="JAMXIB010000013">
    <property type="protein sequence ID" value="MCO5725803.1"/>
    <property type="molecule type" value="Genomic_DNA"/>
</dbReference>
<dbReference type="Proteomes" id="UP001206312">
    <property type="component" value="Unassembled WGS sequence"/>
</dbReference>
<accession>A0ABT1B306</accession>
<comment type="caution">
    <text evidence="1">The sequence shown here is derived from an EMBL/GenBank/DDBJ whole genome shotgun (WGS) entry which is preliminary data.</text>
</comment>
<protein>
    <submittedName>
        <fullName evidence="1">DUF177 domain-containing protein</fullName>
    </submittedName>
</protein>
<organism evidence="1 2">
    <name type="scientific">Robiginitalea marina</name>
    <dbReference type="NCBI Taxonomy" id="2954105"/>
    <lineage>
        <taxon>Bacteria</taxon>
        <taxon>Pseudomonadati</taxon>
        <taxon>Bacteroidota</taxon>
        <taxon>Flavobacteriia</taxon>
        <taxon>Flavobacteriales</taxon>
        <taxon>Flavobacteriaceae</taxon>
        <taxon>Robiginitalea</taxon>
    </lineage>
</organism>
<proteinExistence type="predicted"/>
<dbReference type="InterPro" id="IPR003772">
    <property type="entry name" value="YceD"/>
</dbReference>
<dbReference type="Pfam" id="PF02620">
    <property type="entry name" value="YceD"/>
    <property type="match status" value="1"/>
</dbReference>
<evidence type="ECO:0000313" key="2">
    <source>
        <dbReference type="Proteomes" id="UP001206312"/>
    </source>
</evidence>
<gene>
    <name evidence="1" type="ORF">NG653_13125</name>
</gene>
<sequence length="181" mass="20997">MDKEMRHKEFTIPFSGLKLGKHHFDFQIDQSFFDAFQYEEFNDAQVRVDLVLEKMSTMMEAHITAEGWVNVDCDLTSEPYDQPIAAELNLVIKFGEEFNNEDDEVLVLPHGEHQFNIAQYVYEMLVLAVPGKRVHPGVADGTLDSEALRKLKELEPKEVRENQDQTDPRWDALKQLLTDKK</sequence>
<keyword evidence="2" id="KW-1185">Reference proteome</keyword>
<dbReference type="RefSeq" id="WP_252742175.1">
    <property type="nucleotide sequence ID" value="NZ_JAMXIB010000013.1"/>
</dbReference>